<dbReference type="GO" id="GO:0000160">
    <property type="term" value="P:phosphorelay signal transduction system"/>
    <property type="evidence" value="ECO:0007669"/>
    <property type="project" value="UniProtKB-KW"/>
</dbReference>
<accession>A0A939F4U5</accession>
<dbReference type="SUPFAM" id="SSF52540">
    <property type="entry name" value="P-loop containing nucleoside triphosphate hydrolases"/>
    <property type="match status" value="1"/>
</dbReference>
<keyword evidence="4" id="KW-1185">Reference proteome</keyword>
<sequence>MRIQLLGGFRVERADSVPVAQTWRRSSAKTLVKLLAVAPGRTLHRERVMDVLWPDAGTDAALRNLRVTLHAARHALEPELAPRATSSYLLADAEMLRLAPGRVRVDTDETQEAARAALASGDLPALEAARTALEEELLPEDRYADWAETHRRTLRSLHDRLTPALAAGLLAAGRPDDAVRMLRSAVDRSPTDEPLQLLLARTLLDTGRPRQAIQQYHACREALSEELGVRPGAAFEQLHRAALASITPRHPAVSVPGPTPLPSAIRRHSPLPLFGREHPLALLVAHSTNTDGSPLVLVRGEPGIGKTRLAEETARDAARRGASVVWGTSHEAEGHTPYGVFADALGGHLAGCTAEEVAVIGAEHPGLAYLLPVLGAEPVATGSPEEERARLFRAVSGLLTDMAAVRPVLIVLDDLHTADPGSLALLHHLVRTAHPRRWRFIATCREETLPPGSVWGEVRDTFVGQRMAVEIDLLRLSRADCVGLAARATGSSRAAARGVASRIFELSLGNPLFALELTTGAYEDLERTTGPRGSGTPDSIAVPENIRRVVGGRLNRLPPDARRALAALSVADRGAVSLSEFEPVAAAGLHPPMAGPAVVAALDAALAAGIVEEREVVVGGRPSAGYAFKHPLVRLACAEQLSSAARGHLHRAFADAVLRTRPEAVDTIAFHLSHADDVRAPEYLHRAARRAAALYANDSACGYYEDLVARLDAAGDPFAAGARLEWGIVLRHSARYTEAEAVLGRALRELTAAGEEAGALRATVSLGETLGRAGRPLEGLAVLSGASEVRGSSDRAGEGRASLHLAIASLRFSAGLVPGALAALGTVQKEAAGLPEDLRLPLLSQMFSVRAACLVVTGQLRESRTVAEQALSIAEQTGDAALQSGALSVVGELARKDGRPEAARDCARRAVTIARRTGDPSVLAFDQSNLAGAELLLGEHRRATALVETAVRLARSLGRTWCLPYALITLAEVRLRNGRLDEARSALSECTLVVGASGDPQLREGLRRLSEELGEARAASAR</sequence>
<dbReference type="PANTHER" id="PTHR35807">
    <property type="entry name" value="TRANSCRIPTIONAL REGULATOR REDD-RELATED"/>
    <property type="match status" value="1"/>
</dbReference>
<evidence type="ECO:0000256" key="1">
    <source>
        <dbReference type="ARBA" id="ARBA00023012"/>
    </source>
</evidence>
<dbReference type="InterPro" id="IPR041664">
    <property type="entry name" value="AAA_16"/>
</dbReference>
<dbReference type="Proteomes" id="UP000664167">
    <property type="component" value="Unassembled WGS sequence"/>
</dbReference>
<dbReference type="GO" id="GO:0006355">
    <property type="term" value="P:regulation of DNA-templated transcription"/>
    <property type="evidence" value="ECO:0007669"/>
    <property type="project" value="InterPro"/>
</dbReference>
<dbReference type="RefSeq" id="WP_206960348.1">
    <property type="nucleotide sequence ID" value="NZ_JAFLRJ010000036.1"/>
</dbReference>
<comment type="caution">
    <text evidence="3">The sequence shown here is derived from an EMBL/GenBank/DDBJ whole genome shotgun (WGS) entry which is preliminary data.</text>
</comment>
<dbReference type="InterPro" id="IPR005158">
    <property type="entry name" value="BTAD"/>
</dbReference>
<dbReference type="Pfam" id="PF13191">
    <property type="entry name" value="AAA_16"/>
    <property type="match status" value="1"/>
</dbReference>
<evidence type="ECO:0000313" key="3">
    <source>
        <dbReference type="EMBL" id="MBO0511047.1"/>
    </source>
</evidence>
<dbReference type="EMBL" id="JAFLRJ010000036">
    <property type="protein sequence ID" value="MBO0511047.1"/>
    <property type="molecule type" value="Genomic_DNA"/>
</dbReference>
<reference evidence="3" key="1">
    <citation type="submission" date="2021-03" db="EMBL/GenBank/DDBJ databases">
        <title>Streptomyces poriferae sp. nov., a novel marine sponge-derived Actinobacteria species with anti-MRSA activity.</title>
        <authorList>
            <person name="Sandoval-Powers M."/>
            <person name="Kralova S."/>
            <person name="Nguyen G.-S."/>
            <person name="Fawwal D."/>
            <person name="Degnes K."/>
            <person name="Klinkenberg G."/>
            <person name="Sletta H."/>
            <person name="Wentzel A."/>
            <person name="Liles M.R."/>
        </authorList>
    </citation>
    <scope>NUCLEOTIDE SEQUENCE</scope>
    <source>
        <strain evidence="3">DSM 41794</strain>
    </source>
</reference>
<feature type="domain" description="Bacterial transcriptional activator" evidence="2">
    <location>
        <begin position="105"/>
        <end position="243"/>
    </location>
</feature>
<dbReference type="SMART" id="SM01043">
    <property type="entry name" value="BTAD"/>
    <property type="match status" value="1"/>
</dbReference>
<evidence type="ECO:0000313" key="4">
    <source>
        <dbReference type="Proteomes" id="UP000664167"/>
    </source>
</evidence>
<protein>
    <submittedName>
        <fullName evidence="3">AAA family ATPase</fullName>
    </submittedName>
</protein>
<dbReference type="GO" id="GO:0003677">
    <property type="term" value="F:DNA binding"/>
    <property type="evidence" value="ECO:0007669"/>
    <property type="project" value="InterPro"/>
</dbReference>
<dbReference type="InterPro" id="IPR051677">
    <property type="entry name" value="AfsR-DnrI-RedD_regulator"/>
</dbReference>
<dbReference type="SUPFAM" id="SSF48452">
    <property type="entry name" value="TPR-like"/>
    <property type="match status" value="2"/>
</dbReference>
<dbReference type="Gene3D" id="3.40.50.300">
    <property type="entry name" value="P-loop containing nucleotide triphosphate hydrolases"/>
    <property type="match status" value="1"/>
</dbReference>
<dbReference type="AlphaFoldDB" id="A0A939F4U5"/>
<dbReference type="InterPro" id="IPR027417">
    <property type="entry name" value="P-loop_NTPase"/>
</dbReference>
<keyword evidence="1" id="KW-0902">Two-component regulatory system</keyword>
<dbReference type="Gene3D" id="1.25.40.10">
    <property type="entry name" value="Tetratricopeptide repeat domain"/>
    <property type="match status" value="2"/>
</dbReference>
<dbReference type="Gene3D" id="1.10.10.10">
    <property type="entry name" value="Winged helix-like DNA-binding domain superfamily/Winged helix DNA-binding domain"/>
    <property type="match status" value="1"/>
</dbReference>
<gene>
    <name evidence="3" type="ORF">J0695_04370</name>
</gene>
<name>A0A939F4U5_9ACTN</name>
<proteinExistence type="predicted"/>
<evidence type="ECO:0000259" key="2">
    <source>
        <dbReference type="SMART" id="SM01043"/>
    </source>
</evidence>
<dbReference type="InterPro" id="IPR036388">
    <property type="entry name" value="WH-like_DNA-bd_sf"/>
</dbReference>
<dbReference type="InterPro" id="IPR011990">
    <property type="entry name" value="TPR-like_helical_dom_sf"/>
</dbReference>
<organism evidence="3 4">
    <name type="scientific">Streptomyces beijiangensis</name>
    <dbReference type="NCBI Taxonomy" id="163361"/>
    <lineage>
        <taxon>Bacteria</taxon>
        <taxon>Bacillati</taxon>
        <taxon>Actinomycetota</taxon>
        <taxon>Actinomycetes</taxon>
        <taxon>Kitasatosporales</taxon>
        <taxon>Streptomycetaceae</taxon>
        <taxon>Streptomyces</taxon>
    </lineage>
</organism>
<dbReference type="InterPro" id="IPR016032">
    <property type="entry name" value="Sig_transdc_resp-reg_C-effctor"/>
</dbReference>
<dbReference type="SUPFAM" id="SSF46894">
    <property type="entry name" value="C-terminal effector domain of the bipartite response regulators"/>
    <property type="match status" value="1"/>
</dbReference>
<dbReference type="Pfam" id="PF03704">
    <property type="entry name" value="BTAD"/>
    <property type="match status" value="1"/>
</dbReference>
<dbReference type="PANTHER" id="PTHR35807:SF2">
    <property type="entry name" value="TRANSCRIPTIONAL ACTIVATOR DOMAIN"/>
    <property type="match status" value="1"/>
</dbReference>